<dbReference type="EMBL" id="AP018449">
    <property type="protein sequence ID" value="BBB91306.1"/>
    <property type="molecule type" value="Genomic_DNA"/>
</dbReference>
<dbReference type="KEGG" id="mana:MAMMFC1_01978"/>
<evidence type="ECO:0008006" key="3">
    <source>
        <dbReference type="Google" id="ProtNLM"/>
    </source>
</evidence>
<keyword evidence="2" id="KW-1185">Reference proteome</keyword>
<dbReference type="RefSeq" id="WP_126308343.1">
    <property type="nucleotide sequence ID" value="NZ_AP018449.1"/>
</dbReference>
<name>A0A348AJQ8_9FIRM</name>
<dbReference type="Proteomes" id="UP000276437">
    <property type="component" value="Chromosome"/>
</dbReference>
<proteinExistence type="predicted"/>
<dbReference type="OrthoDB" id="9780944at2"/>
<evidence type="ECO:0000313" key="1">
    <source>
        <dbReference type="EMBL" id="BBB91306.1"/>
    </source>
</evidence>
<dbReference type="AlphaFoldDB" id="A0A348AJQ8"/>
<sequence>MKRVVSVSLGSSKRNSSVTADFGGYRFQIERIGTDGDKQEAMRLMREMDGKVDAFGLGGTDLYVYAGTKRYMFRESARLAAVAQITPVVDGSGIKNTLERRVIPHLATKLGLNFSRLKALVVCAVDRFGLAEALVQSGSKVVFGDLMFGIGLPVPIRSLAGLTRLATLIAPVVTQLPVNFFYPTGSRQGQSTPKFGKYFREADIIAGDFHYIRRYMPAGLANKMIITNTVTQEDEVFLKDRGVTTLVTTTPEMGGRSFGTNIMEGILVTLSGKRPEDLSSSDYVKLLDEIGIEPRVKQLS</sequence>
<evidence type="ECO:0000313" key="2">
    <source>
        <dbReference type="Proteomes" id="UP000276437"/>
    </source>
</evidence>
<organism evidence="1 2">
    <name type="scientific">Methylomusa anaerophila</name>
    <dbReference type="NCBI Taxonomy" id="1930071"/>
    <lineage>
        <taxon>Bacteria</taxon>
        <taxon>Bacillati</taxon>
        <taxon>Bacillota</taxon>
        <taxon>Negativicutes</taxon>
        <taxon>Selenomonadales</taxon>
        <taxon>Sporomusaceae</taxon>
        <taxon>Methylomusa</taxon>
    </lineage>
</organism>
<accession>A0A348AJQ8</accession>
<reference evidence="1 2" key="1">
    <citation type="journal article" date="2018" name="Int. J. Syst. Evol. Microbiol.">
        <title>Methylomusa anaerophila gen. nov., sp. nov., an anaerobic methanol-utilizing bacterium isolated from a microbial fuel cell.</title>
        <authorList>
            <person name="Amano N."/>
            <person name="Yamamuro A."/>
            <person name="Miyahara M."/>
            <person name="Kouzuma A."/>
            <person name="Abe T."/>
            <person name="Watanabe K."/>
        </authorList>
    </citation>
    <scope>NUCLEOTIDE SEQUENCE [LARGE SCALE GENOMIC DNA]</scope>
    <source>
        <strain evidence="1 2">MMFC1</strain>
    </source>
</reference>
<gene>
    <name evidence="1" type="ORF">MAMMFC1_01978</name>
</gene>
<protein>
    <recommendedName>
        <fullName evidence="3">Quinate 5-dehydrogenase</fullName>
    </recommendedName>
</protein>